<comment type="caution">
    <text evidence="1">The sequence shown here is derived from an EMBL/GenBank/DDBJ whole genome shotgun (WGS) entry which is preliminary data.</text>
</comment>
<reference evidence="1 2" key="1">
    <citation type="submission" date="2024-01" db="EMBL/GenBank/DDBJ databases">
        <title>The genomes of 5 underutilized Papilionoideae crops provide insights into root nodulation and disease resistanc.</title>
        <authorList>
            <person name="Jiang F."/>
        </authorList>
    </citation>
    <scope>NUCLEOTIDE SEQUENCE [LARGE SCALE GENOMIC DNA]</scope>
    <source>
        <strain evidence="1">DUOXIRENSHENG_FW03</strain>
        <tissue evidence="1">Leaves</tissue>
    </source>
</reference>
<evidence type="ECO:0000313" key="2">
    <source>
        <dbReference type="Proteomes" id="UP001386955"/>
    </source>
</evidence>
<gene>
    <name evidence="1" type="ORF">VNO78_21438</name>
</gene>
<dbReference type="AlphaFoldDB" id="A0AAN9SFB3"/>
<sequence>MNVLAVPIACVQDKDSEIMRLEIQTVVNAIPPRTPLCLKGLISESTTHGTALPFQVSHVAAVLTLRNWLIFGIVQPNDLSQLFQGSLVAALSALEAFLRYIST</sequence>
<name>A0AAN9SFB3_PSOTE</name>
<proteinExistence type="predicted"/>
<organism evidence="1 2">
    <name type="scientific">Psophocarpus tetragonolobus</name>
    <name type="common">Winged bean</name>
    <name type="synonym">Dolichos tetragonolobus</name>
    <dbReference type="NCBI Taxonomy" id="3891"/>
    <lineage>
        <taxon>Eukaryota</taxon>
        <taxon>Viridiplantae</taxon>
        <taxon>Streptophyta</taxon>
        <taxon>Embryophyta</taxon>
        <taxon>Tracheophyta</taxon>
        <taxon>Spermatophyta</taxon>
        <taxon>Magnoliopsida</taxon>
        <taxon>eudicotyledons</taxon>
        <taxon>Gunneridae</taxon>
        <taxon>Pentapetalae</taxon>
        <taxon>rosids</taxon>
        <taxon>fabids</taxon>
        <taxon>Fabales</taxon>
        <taxon>Fabaceae</taxon>
        <taxon>Papilionoideae</taxon>
        <taxon>50 kb inversion clade</taxon>
        <taxon>NPAAA clade</taxon>
        <taxon>indigoferoid/millettioid clade</taxon>
        <taxon>Phaseoleae</taxon>
        <taxon>Psophocarpus</taxon>
    </lineage>
</organism>
<accession>A0AAN9SFB3</accession>
<dbReference type="Proteomes" id="UP001386955">
    <property type="component" value="Unassembled WGS sequence"/>
</dbReference>
<evidence type="ECO:0000313" key="1">
    <source>
        <dbReference type="EMBL" id="KAK7392988.1"/>
    </source>
</evidence>
<protein>
    <submittedName>
        <fullName evidence="1">Uncharacterized protein</fullName>
    </submittedName>
</protein>
<dbReference type="EMBL" id="JAYMYS010000005">
    <property type="protein sequence ID" value="KAK7392988.1"/>
    <property type="molecule type" value="Genomic_DNA"/>
</dbReference>
<keyword evidence="2" id="KW-1185">Reference proteome</keyword>